<gene>
    <name evidence="2" type="ORF">FBUS_01622</name>
</gene>
<feature type="transmembrane region" description="Helical" evidence="1">
    <location>
        <begin position="101"/>
        <end position="120"/>
    </location>
</feature>
<comment type="caution">
    <text evidence="2">The sequence shown here is derived from an EMBL/GenBank/DDBJ whole genome shotgun (WGS) entry which is preliminary data.</text>
</comment>
<dbReference type="Proteomes" id="UP000728185">
    <property type="component" value="Unassembled WGS sequence"/>
</dbReference>
<dbReference type="EMBL" id="LUCM01001139">
    <property type="protein sequence ID" value="KAA0199428.1"/>
    <property type="molecule type" value="Genomic_DNA"/>
</dbReference>
<keyword evidence="3" id="KW-1185">Reference proteome</keyword>
<protein>
    <submittedName>
        <fullName evidence="2">Uncharacterized protein</fullName>
    </submittedName>
</protein>
<keyword evidence="1" id="KW-1133">Transmembrane helix</keyword>
<feature type="transmembrane region" description="Helical" evidence="1">
    <location>
        <begin position="33"/>
        <end position="55"/>
    </location>
</feature>
<feature type="transmembrane region" description="Helical" evidence="1">
    <location>
        <begin position="67"/>
        <end position="94"/>
    </location>
</feature>
<reference evidence="2" key="1">
    <citation type="submission" date="2019-05" db="EMBL/GenBank/DDBJ databases">
        <title>Annotation for the trematode Fasciolopsis buski.</title>
        <authorList>
            <person name="Choi Y.-J."/>
        </authorList>
    </citation>
    <scope>NUCLEOTIDE SEQUENCE</scope>
    <source>
        <strain evidence="2">HT</strain>
        <tissue evidence="2">Whole worm</tissue>
    </source>
</reference>
<proteinExistence type="predicted"/>
<organism evidence="2 3">
    <name type="scientific">Fasciolopsis buskii</name>
    <dbReference type="NCBI Taxonomy" id="27845"/>
    <lineage>
        <taxon>Eukaryota</taxon>
        <taxon>Metazoa</taxon>
        <taxon>Spiralia</taxon>
        <taxon>Lophotrochozoa</taxon>
        <taxon>Platyhelminthes</taxon>
        <taxon>Trematoda</taxon>
        <taxon>Digenea</taxon>
        <taxon>Plagiorchiida</taxon>
        <taxon>Echinostomata</taxon>
        <taxon>Echinostomatoidea</taxon>
        <taxon>Fasciolidae</taxon>
        <taxon>Fasciolopsis</taxon>
    </lineage>
</organism>
<evidence type="ECO:0000313" key="2">
    <source>
        <dbReference type="EMBL" id="KAA0199428.1"/>
    </source>
</evidence>
<sequence>MEQTTCVQTSQTKSDMDYLDCERKTNGWLAKKLIIYNGLLILFCTVTFVTGLVQIRVILRHTQCTMFLISDLLTICLVTGITVILALIGVSALCSAKRNSLKMIMIGLIVTVVLLSRSFLITVSRTFEISDILTKNDCKLDRKIQSTEWIEPSMGYFLVNRVIKCVAKFILVSVQVFAVSRAMENTQVHELSPKNEHVWIPQLASSNRSIVKHGQKIDNKKGVGGGDAKFRTCPAKYLINEIAMKDSRNFEYRDSTKVDFWFSIP</sequence>
<evidence type="ECO:0000313" key="3">
    <source>
        <dbReference type="Proteomes" id="UP000728185"/>
    </source>
</evidence>
<name>A0A8E0S2F2_9TREM</name>
<keyword evidence="1" id="KW-0812">Transmembrane</keyword>
<evidence type="ECO:0000256" key="1">
    <source>
        <dbReference type="SAM" id="Phobius"/>
    </source>
</evidence>
<dbReference type="AlphaFoldDB" id="A0A8E0S2F2"/>
<accession>A0A8E0S2F2</accession>
<keyword evidence="1" id="KW-0472">Membrane</keyword>